<dbReference type="PANTHER" id="PTHR14167">
    <property type="entry name" value="SH3 DOMAIN-CONTAINING"/>
    <property type="match status" value="1"/>
</dbReference>
<evidence type="ECO:0000259" key="7">
    <source>
        <dbReference type="PROSITE" id="PS50002"/>
    </source>
</evidence>
<feature type="domain" description="PH" evidence="8">
    <location>
        <begin position="22"/>
        <end position="122"/>
    </location>
</feature>
<dbReference type="OrthoDB" id="207120at2759"/>
<feature type="region of interest" description="Disordered" evidence="6">
    <location>
        <begin position="220"/>
        <end position="260"/>
    </location>
</feature>
<evidence type="ECO:0000256" key="5">
    <source>
        <dbReference type="PROSITE-ProRule" id="PRU00192"/>
    </source>
</evidence>
<accession>A0A6J8EUW1</accession>
<keyword evidence="3" id="KW-0175">Coiled coil</keyword>
<evidence type="ECO:0000259" key="8">
    <source>
        <dbReference type="PROSITE" id="PS50003"/>
    </source>
</evidence>
<gene>
    <name evidence="9" type="ORF">MCOR_56276</name>
</gene>
<dbReference type="SMART" id="SM00233">
    <property type="entry name" value="PH"/>
    <property type="match status" value="1"/>
</dbReference>
<reference evidence="9 10" key="1">
    <citation type="submission" date="2020-06" db="EMBL/GenBank/DDBJ databases">
        <authorList>
            <person name="Li R."/>
            <person name="Bekaert M."/>
        </authorList>
    </citation>
    <scope>NUCLEOTIDE SEQUENCE [LARGE SCALE GENOMIC DNA]</scope>
    <source>
        <strain evidence="10">wild</strain>
    </source>
</reference>
<keyword evidence="10" id="KW-1185">Reference proteome</keyword>
<keyword evidence="4" id="KW-0472">Membrane</keyword>
<keyword evidence="2 5" id="KW-0728">SH3 domain</keyword>
<dbReference type="Pfam" id="PF00018">
    <property type="entry name" value="SH3_1"/>
    <property type="match status" value="1"/>
</dbReference>
<dbReference type="PROSITE" id="PS50003">
    <property type="entry name" value="PH_DOMAIN"/>
    <property type="match status" value="1"/>
</dbReference>
<dbReference type="CDD" id="cd00174">
    <property type="entry name" value="SH3"/>
    <property type="match status" value="1"/>
</dbReference>
<protein>
    <submittedName>
        <fullName evidence="9">Uncharacterized protein</fullName>
    </submittedName>
</protein>
<dbReference type="InterPro" id="IPR036028">
    <property type="entry name" value="SH3-like_dom_sf"/>
</dbReference>
<dbReference type="InterPro" id="IPR050384">
    <property type="entry name" value="Endophilin_SH3RF"/>
</dbReference>
<evidence type="ECO:0000313" key="10">
    <source>
        <dbReference type="Proteomes" id="UP000507470"/>
    </source>
</evidence>
<dbReference type="PROSITE" id="PS50002">
    <property type="entry name" value="SH3"/>
    <property type="match status" value="3"/>
</dbReference>
<dbReference type="Pfam" id="PF00169">
    <property type="entry name" value="PH"/>
    <property type="match status" value="1"/>
</dbReference>
<feature type="region of interest" description="Disordered" evidence="6">
    <location>
        <begin position="178"/>
        <end position="205"/>
    </location>
</feature>
<sequence>MNRTRRHRPFGNIDCQSLIGLGDNLFAWLRSQNIMGKWTKKFVVLYKGYVYIFKNENATNHYRDMSFSLQGYKSIELPILKDSEVIWVMKLLHADDVKSKCFATSSEKELHDWASNLQEGITFANNVQIRQSYAVWPQGTTSEPDIYEDSRRYQGGRLRYDDLSTQPLQQAYSQMTIHPSESNDDLSTQTRQSSQQSNLQMKNRSSNITIYEDVIKNNAAPFERPPMLPPRPQKEHRTPNNYIELENPPVESESSSDFEEDVDADENDYDYNDDSSVGYCIYENMGDVTYYTEPGETSDIYDEFNLGSSSDDESVPTRNVQRKTKRRTLGKIGLSQGSRYSVISKRSYRAQTSDELNFPKEMKFDVVGQATKRWLIGEIDGKKGFFPVEYVKKIQLHDNESVTKDLTYMYSVIALRPYEGQSHDEISFRKEDKFNVVGQESERWLVGEVNGNKGLFPAEFVKKCQIILSKPLRKTKRLETKASTKQSTYCVIATKSYKAKSSLQISFQKEDKFIVVGEKSSGWLLGEINGKKGLFPSECVKVKLILDLHLCGDKVHAL</sequence>
<dbReference type="Gene3D" id="2.30.29.30">
    <property type="entry name" value="Pleckstrin-homology domain (PH domain)/Phosphotyrosine-binding domain (PTB)"/>
    <property type="match status" value="1"/>
</dbReference>
<dbReference type="EMBL" id="CACVKT020010008">
    <property type="protein sequence ID" value="CAC5424358.1"/>
    <property type="molecule type" value="Genomic_DNA"/>
</dbReference>
<evidence type="ECO:0000313" key="9">
    <source>
        <dbReference type="EMBL" id="CAC5424358.1"/>
    </source>
</evidence>
<dbReference type="PRINTS" id="PR00499">
    <property type="entry name" value="P67PHOX"/>
</dbReference>
<evidence type="ECO:0000256" key="1">
    <source>
        <dbReference type="ARBA" id="ARBA00004170"/>
    </source>
</evidence>
<dbReference type="InterPro" id="IPR011993">
    <property type="entry name" value="PH-like_dom_sf"/>
</dbReference>
<organism evidence="9 10">
    <name type="scientific">Mytilus coruscus</name>
    <name type="common">Sea mussel</name>
    <dbReference type="NCBI Taxonomy" id="42192"/>
    <lineage>
        <taxon>Eukaryota</taxon>
        <taxon>Metazoa</taxon>
        <taxon>Spiralia</taxon>
        <taxon>Lophotrochozoa</taxon>
        <taxon>Mollusca</taxon>
        <taxon>Bivalvia</taxon>
        <taxon>Autobranchia</taxon>
        <taxon>Pteriomorphia</taxon>
        <taxon>Mytilida</taxon>
        <taxon>Mytiloidea</taxon>
        <taxon>Mytilidae</taxon>
        <taxon>Mytilinae</taxon>
        <taxon>Mytilus</taxon>
    </lineage>
</organism>
<feature type="compositionally biased region" description="Low complexity" evidence="6">
    <location>
        <begin position="187"/>
        <end position="197"/>
    </location>
</feature>
<dbReference type="SUPFAM" id="SSF50044">
    <property type="entry name" value="SH3-domain"/>
    <property type="match status" value="3"/>
</dbReference>
<evidence type="ECO:0000256" key="4">
    <source>
        <dbReference type="ARBA" id="ARBA00023136"/>
    </source>
</evidence>
<feature type="domain" description="SH3" evidence="7">
    <location>
        <begin position="486"/>
        <end position="545"/>
    </location>
</feature>
<dbReference type="InterPro" id="IPR001452">
    <property type="entry name" value="SH3_domain"/>
</dbReference>
<dbReference type="SMART" id="SM00326">
    <property type="entry name" value="SH3"/>
    <property type="match status" value="3"/>
</dbReference>
<dbReference type="Pfam" id="PF07653">
    <property type="entry name" value="SH3_2"/>
    <property type="match status" value="1"/>
</dbReference>
<dbReference type="Gene3D" id="2.30.30.40">
    <property type="entry name" value="SH3 Domains"/>
    <property type="match status" value="3"/>
</dbReference>
<dbReference type="PANTHER" id="PTHR14167:SF81">
    <property type="entry name" value="ENDOPHILIN-A"/>
    <property type="match status" value="1"/>
</dbReference>
<feature type="domain" description="SH3" evidence="7">
    <location>
        <begin position="407"/>
        <end position="466"/>
    </location>
</feature>
<dbReference type="Proteomes" id="UP000507470">
    <property type="component" value="Unassembled WGS sequence"/>
</dbReference>
<name>A0A6J8EUW1_MYTCO</name>
<proteinExistence type="predicted"/>
<feature type="domain" description="SH3" evidence="7">
    <location>
        <begin position="337"/>
        <end position="396"/>
    </location>
</feature>
<dbReference type="InterPro" id="IPR001849">
    <property type="entry name" value="PH_domain"/>
</dbReference>
<evidence type="ECO:0000256" key="2">
    <source>
        <dbReference type="ARBA" id="ARBA00022443"/>
    </source>
</evidence>
<evidence type="ECO:0000256" key="3">
    <source>
        <dbReference type="ARBA" id="ARBA00023054"/>
    </source>
</evidence>
<evidence type="ECO:0000256" key="6">
    <source>
        <dbReference type="SAM" id="MobiDB-lite"/>
    </source>
</evidence>
<dbReference type="SUPFAM" id="SSF50729">
    <property type="entry name" value="PH domain-like"/>
    <property type="match status" value="1"/>
</dbReference>
<comment type="subcellular location">
    <subcellularLocation>
        <location evidence="1">Membrane</location>
        <topology evidence="1">Peripheral membrane protein</topology>
    </subcellularLocation>
</comment>
<dbReference type="AlphaFoldDB" id="A0A6J8EUW1"/>